<evidence type="ECO:0000256" key="8">
    <source>
        <dbReference type="SAM" id="Phobius"/>
    </source>
</evidence>
<evidence type="ECO:0000256" key="5">
    <source>
        <dbReference type="ARBA" id="ARBA00022989"/>
    </source>
</evidence>
<keyword evidence="6 8" id="KW-0472">Membrane</keyword>
<reference evidence="11 12" key="1">
    <citation type="submission" date="2019-05" db="EMBL/GenBank/DDBJ databases">
        <authorList>
            <person name="Lee S.D."/>
        </authorList>
    </citation>
    <scope>NUCLEOTIDE SEQUENCE [LARGE SCALE GENOMIC DNA]</scope>
    <source>
        <strain evidence="11 12">C5-26</strain>
    </source>
</reference>
<evidence type="ECO:0000256" key="1">
    <source>
        <dbReference type="ARBA" id="ARBA00004651"/>
    </source>
</evidence>
<feature type="transmembrane region" description="Helical" evidence="8">
    <location>
        <begin position="333"/>
        <end position="352"/>
    </location>
</feature>
<reference evidence="11 12" key="2">
    <citation type="submission" date="2019-08" db="EMBL/GenBank/DDBJ databases">
        <title>Jejuicoccus antrihumi gen. nov., sp. nov., a new member of the family Dermacoccaceae isolated from a cave.</title>
        <authorList>
            <person name="Schumann P."/>
            <person name="Kim I.S."/>
        </authorList>
    </citation>
    <scope>NUCLEOTIDE SEQUENCE [LARGE SCALE GENOMIC DNA]</scope>
    <source>
        <strain evidence="11 12">C5-26</strain>
    </source>
</reference>
<dbReference type="GO" id="GO:0005886">
    <property type="term" value="C:plasma membrane"/>
    <property type="evidence" value="ECO:0007669"/>
    <property type="project" value="UniProtKB-SubCell"/>
</dbReference>
<dbReference type="GO" id="GO:0016747">
    <property type="term" value="F:acyltransferase activity, transferring groups other than amino-acyl groups"/>
    <property type="evidence" value="ECO:0007669"/>
    <property type="project" value="InterPro"/>
</dbReference>
<evidence type="ECO:0000256" key="4">
    <source>
        <dbReference type="ARBA" id="ARBA00022692"/>
    </source>
</evidence>
<feature type="transmembrane region" description="Helical" evidence="8">
    <location>
        <begin position="240"/>
        <end position="259"/>
    </location>
</feature>
<evidence type="ECO:0000256" key="6">
    <source>
        <dbReference type="ARBA" id="ARBA00023136"/>
    </source>
</evidence>
<dbReference type="GO" id="GO:0009103">
    <property type="term" value="P:lipopolysaccharide biosynthetic process"/>
    <property type="evidence" value="ECO:0007669"/>
    <property type="project" value="TreeGrafter"/>
</dbReference>
<evidence type="ECO:0000256" key="7">
    <source>
        <dbReference type="ARBA" id="ARBA00023315"/>
    </source>
</evidence>
<feature type="transmembrane region" description="Helical" evidence="8">
    <location>
        <begin position="41"/>
        <end position="61"/>
    </location>
</feature>
<gene>
    <name evidence="11" type="ORF">FGL98_02555</name>
</gene>
<feature type="transmembrane region" description="Helical" evidence="8">
    <location>
        <begin position="181"/>
        <end position="201"/>
    </location>
</feature>
<feature type="domain" description="SGNH" evidence="10">
    <location>
        <begin position="467"/>
        <end position="694"/>
    </location>
</feature>
<comment type="subcellular location">
    <subcellularLocation>
        <location evidence="1">Cell membrane</location>
        <topology evidence="1">Multi-pass membrane protein</topology>
    </subcellularLocation>
</comment>
<dbReference type="InterPro" id="IPR036514">
    <property type="entry name" value="SGNH_hydro_sf"/>
</dbReference>
<dbReference type="InterPro" id="IPR050879">
    <property type="entry name" value="Acyltransferase_3"/>
</dbReference>
<dbReference type="AlphaFoldDB" id="A0A563E8Y5"/>
<dbReference type="SUPFAM" id="SSF52266">
    <property type="entry name" value="SGNH hydrolase"/>
    <property type="match status" value="1"/>
</dbReference>
<organism evidence="11 12">
    <name type="scientific">Leekyejoonella antrihumi</name>
    <dbReference type="NCBI Taxonomy" id="1660198"/>
    <lineage>
        <taxon>Bacteria</taxon>
        <taxon>Bacillati</taxon>
        <taxon>Actinomycetota</taxon>
        <taxon>Actinomycetes</taxon>
        <taxon>Micrococcales</taxon>
        <taxon>Dermacoccaceae</taxon>
        <taxon>Leekyejoonella</taxon>
    </lineage>
</organism>
<sequence>MSDSGANKRRSGLRADVEGLRAVAVLLVISDHLFAKPSGGFVGVDVFFVISGFLITGLLVREVERTGSVSFRSFYARRVRRIAPAAFVTLLATCLAARLIYVGTRAHETLVDAMWAAGSLANWHFAAVGTDYFQQGRPPSALQHYWSLAVEEQFYFVWPLLIISVAMISRRRRRGVKPRRLPLGVVLAVLVVVSFAWSMYQSSTDPTVAYFSTMARAWELGVGALIALCSHRLARVSRSAAVVLSWVGLGAIALSALVIQPSSAFPAPWGALPVLGTAAVIVGGMSPDYPPRMAILTNPVSRYVGRISYSLYLWHWTVITLLAVLMPAAGPRYVAWVLAATMVLSVSSYHGVEDPIRRSCWLTPRRGASRSWPRARTAKLAGSFALAATTVVATTAALNDSPVSTMTVGAAHTAAPAMATKGGTGLSAHIQQALDASAWPKLSPSVDDLDNAKAPEWKQCGNVDSSSRPACVFGSKDAPKTRRILVLGDSIGISWLPGIRAAMEPSGWQVAGLTFGLCPAARLDVTAPQQDAGFTARCSAHQSWELKEAVAEHPSIVVLAAAENTLTRMPCCKAVDSAAAAWQRAEQAAVTTLAGSKAKVVILSPPPQTKSLAACATRFNAPSACVARIDDTWYRMSSADREVAHVTGARYVDTHEWFCTADGICPPFVGHTTISADGTHLTGAYSKALGPVLRTALIGS</sequence>
<keyword evidence="7 11" id="KW-0012">Acyltransferase</keyword>
<feature type="transmembrane region" description="Helical" evidence="8">
    <location>
        <begin position="307"/>
        <end position="327"/>
    </location>
</feature>
<comment type="caution">
    <text evidence="11">The sequence shown here is derived from an EMBL/GenBank/DDBJ whole genome shotgun (WGS) entry which is preliminary data.</text>
</comment>
<feature type="transmembrane region" description="Helical" evidence="8">
    <location>
        <begin position="380"/>
        <end position="398"/>
    </location>
</feature>
<dbReference type="OrthoDB" id="3404679at2"/>
<keyword evidence="4 8" id="KW-0812">Transmembrane</keyword>
<dbReference type="Pfam" id="PF01757">
    <property type="entry name" value="Acyl_transf_3"/>
    <property type="match status" value="1"/>
</dbReference>
<dbReference type="Pfam" id="PF19040">
    <property type="entry name" value="SGNH"/>
    <property type="match status" value="1"/>
</dbReference>
<feature type="transmembrane region" description="Helical" evidence="8">
    <location>
        <begin position="265"/>
        <end position="286"/>
    </location>
</feature>
<dbReference type="Gene3D" id="3.40.50.1110">
    <property type="entry name" value="SGNH hydrolase"/>
    <property type="match status" value="1"/>
</dbReference>
<feature type="transmembrane region" description="Helical" evidence="8">
    <location>
        <begin position="82"/>
        <end position="101"/>
    </location>
</feature>
<evidence type="ECO:0000259" key="9">
    <source>
        <dbReference type="Pfam" id="PF01757"/>
    </source>
</evidence>
<name>A0A563E8Y5_9MICO</name>
<evidence type="ECO:0000259" key="10">
    <source>
        <dbReference type="Pfam" id="PF19040"/>
    </source>
</evidence>
<protein>
    <submittedName>
        <fullName evidence="11">Acyltransferase</fullName>
    </submittedName>
</protein>
<keyword evidence="12" id="KW-1185">Reference proteome</keyword>
<dbReference type="InterPro" id="IPR002656">
    <property type="entry name" value="Acyl_transf_3_dom"/>
</dbReference>
<dbReference type="RefSeq" id="WP_146315085.1">
    <property type="nucleotide sequence ID" value="NZ_VCQV01000002.1"/>
</dbReference>
<dbReference type="InterPro" id="IPR043968">
    <property type="entry name" value="SGNH"/>
</dbReference>
<keyword evidence="2" id="KW-1003">Cell membrane</keyword>
<keyword evidence="3 11" id="KW-0808">Transferase</keyword>
<feature type="transmembrane region" description="Helical" evidence="8">
    <location>
        <begin position="153"/>
        <end position="169"/>
    </location>
</feature>
<feature type="transmembrane region" description="Helical" evidence="8">
    <location>
        <begin position="207"/>
        <end position="228"/>
    </location>
</feature>
<evidence type="ECO:0000256" key="3">
    <source>
        <dbReference type="ARBA" id="ARBA00022679"/>
    </source>
</evidence>
<feature type="domain" description="Acyltransferase 3" evidence="9">
    <location>
        <begin position="15"/>
        <end position="347"/>
    </location>
</feature>
<accession>A0A563E8Y5</accession>
<dbReference type="Proteomes" id="UP000320244">
    <property type="component" value="Unassembled WGS sequence"/>
</dbReference>
<dbReference type="EMBL" id="VCQV01000002">
    <property type="protein sequence ID" value="TWP38682.1"/>
    <property type="molecule type" value="Genomic_DNA"/>
</dbReference>
<evidence type="ECO:0000313" key="12">
    <source>
        <dbReference type="Proteomes" id="UP000320244"/>
    </source>
</evidence>
<dbReference type="PANTHER" id="PTHR23028">
    <property type="entry name" value="ACETYLTRANSFERASE"/>
    <property type="match status" value="1"/>
</dbReference>
<evidence type="ECO:0000256" key="2">
    <source>
        <dbReference type="ARBA" id="ARBA00022475"/>
    </source>
</evidence>
<dbReference type="PANTHER" id="PTHR23028:SF53">
    <property type="entry name" value="ACYL_TRANSF_3 DOMAIN-CONTAINING PROTEIN"/>
    <property type="match status" value="1"/>
</dbReference>
<evidence type="ECO:0000313" key="11">
    <source>
        <dbReference type="EMBL" id="TWP38682.1"/>
    </source>
</evidence>
<proteinExistence type="predicted"/>
<keyword evidence="5 8" id="KW-1133">Transmembrane helix</keyword>